<dbReference type="OrthoDB" id="9770329at2"/>
<keyword evidence="4 5" id="KW-0472">Membrane</keyword>
<comment type="caution">
    <text evidence="7">The sequence shown here is derived from an EMBL/GenBank/DDBJ whole genome shotgun (WGS) entry which is preliminary data.</text>
</comment>
<protein>
    <submittedName>
        <fullName evidence="7">Fatty acid hydroxylase</fullName>
    </submittedName>
</protein>
<dbReference type="InterPro" id="IPR050307">
    <property type="entry name" value="Sterol_Desaturase_Related"/>
</dbReference>
<dbReference type="PANTHER" id="PTHR11863">
    <property type="entry name" value="STEROL DESATURASE"/>
    <property type="match status" value="1"/>
</dbReference>
<gene>
    <name evidence="7" type="ORF">CVO77_15395</name>
</gene>
<evidence type="ECO:0000256" key="4">
    <source>
        <dbReference type="ARBA" id="ARBA00023136"/>
    </source>
</evidence>
<dbReference type="GO" id="GO:0005506">
    <property type="term" value="F:iron ion binding"/>
    <property type="evidence" value="ECO:0007669"/>
    <property type="project" value="InterPro"/>
</dbReference>
<evidence type="ECO:0000313" key="7">
    <source>
        <dbReference type="EMBL" id="PQM26421.1"/>
    </source>
</evidence>
<evidence type="ECO:0000256" key="1">
    <source>
        <dbReference type="ARBA" id="ARBA00004370"/>
    </source>
</evidence>
<feature type="domain" description="Fatty acid hydroxylase" evidence="6">
    <location>
        <begin position="78"/>
        <end position="209"/>
    </location>
</feature>
<dbReference type="EMBL" id="PHFW01000003">
    <property type="protein sequence ID" value="PQM26421.1"/>
    <property type="molecule type" value="Genomic_DNA"/>
</dbReference>
<dbReference type="GO" id="GO:0008610">
    <property type="term" value="P:lipid biosynthetic process"/>
    <property type="evidence" value="ECO:0007669"/>
    <property type="project" value="InterPro"/>
</dbReference>
<dbReference type="InterPro" id="IPR006694">
    <property type="entry name" value="Fatty_acid_hydroxylase"/>
</dbReference>
<sequence>MFGTYHWIALSMFAFFAGIDLLFRARNFPDVPLWRTRGIVFTLLYFGVTTWSPLLWDDLLGQYQLVDGSVWPFWAQLVVGFLVYEFLIYAWHRTMHNVQPIWRWLHQMHHSAERVDIWGAFYFHPFDMIGWALVGSAALVLGIGLTAEAALIVSVAATFCAIFQHSNLRTPRWLGYVITRPESHAVHHERGLHAYNYGDIPIFDILFGTFRNPREWHGEAGFFDGSSRQLGKMLAGREIA</sequence>
<feature type="transmembrane region" description="Helical" evidence="5">
    <location>
        <begin position="74"/>
        <end position="94"/>
    </location>
</feature>
<comment type="subcellular location">
    <subcellularLocation>
        <location evidence="1">Membrane</location>
    </subcellularLocation>
</comment>
<reference evidence="8" key="1">
    <citation type="submission" date="2017-11" db="EMBL/GenBank/DDBJ databases">
        <title>The complete genome sequence of Sphingopyxis pomeranensis sp. nov. strain WS5A3p.</title>
        <authorList>
            <person name="Kaminski M.A."/>
        </authorList>
    </citation>
    <scope>NUCLEOTIDE SEQUENCE [LARGE SCALE GENOMIC DNA]</scope>
    <source>
        <strain evidence="8">WS5A3p</strain>
    </source>
</reference>
<dbReference type="Pfam" id="PF04116">
    <property type="entry name" value="FA_hydroxylase"/>
    <property type="match status" value="1"/>
</dbReference>
<evidence type="ECO:0000313" key="8">
    <source>
        <dbReference type="Proteomes" id="UP000238954"/>
    </source>
</evidence>
<evidence type="ECO:0000256" key="3">
    <source>
        <dbReference type="ARBA" id="ARBA00022989"/>
    </source>
</evidence>
<feature type="transmembrane region" description="Helical" evidence="5">
    <location>
        <begin position="35"/>
        <end position="54"/>
    </location>
</feature>
<dbReference type="AlphaFoldDB" id="A0A2S8B1Z1"/>
<name>A0A2S8B1Z1_9SPHN</name>
<dbReference type="GO" id="GO:0016491">
    <property type="term" value="F:oxidoreductase activity"/>
    <property type="evidence" value="ECO:0007669"/>
    <property type="project" value="InterPro"/>
</dbReference>
<evidence type="ECO:0000256" key="5">
    <source>
        <dbReference type="SAM" id="Phobius"/>
    </source>
</evidence>
<keyword evidence="2 5" id="KW-0812">Transmembrane</keyword>
<keyword evidence="3 5" id="KW-1133">Transmembrane helix</keyword>
<feature type="transmembrane region" description="Helical" evidence="5">
    <location>
        <begin position="6"/>
        <end position="23"/>
    </location>
</feature>
<dbReference type="Proteomes" id="UP000238954">
    <property type="component" value="Chromosome"/>
</dbReference>
<accession>A0A2S8B1Z1</accession>
<proteinExistence type="predicted"/>
<evidence type="ECO:0000259" key="6">
    <source>
        <dbReference type="Pfam" id="PF04116"/>
    </source>
</evidence>
<dbReference type="GO" id="GO:0016020">
    <property type="term" value="C:membrane"/>
    <property type="evidence" value="ECO:0007669"/>
    <property type="project" value="UniProtKB-SubCell"/>
</dbReference>
<feature type="transmembrane region" description="Helical" evidence="5">
    <location>
        <begin position="140"/>
        <end position="163"/>
    </location>
</feature>
<keyword evidence="8" id="KW-1185">Reference proteome</keyword>
<evidence type="ECO:0000256" key="2">
    <source>
        <dbReference type="ARBA" id="ARBA00022692"/>
    </source>
</evidence>
<organism evidence="7 8">
    <name type="scientific">Sphingopyxis lindanitolerans</name>
    <dbReference type="NCBI Taxonomy" id="2054227"/>
    <lineage>
        <taxon>Bacteria</taxon>
        <taxon>Pseudomonadati</taxon>
        <taxon>Pseudomonadota</taxon>
        <taxon>Alphaproteobacteria</taxon>
        <taxon>Sphingomonadales</taxon>
        <taxon>Sphingomonadaceae</taxon>
        <taxon>Sphingopyxis</taxon>
    </lineage>
</organism>